<keyword evidence="2" id="KW-1185">Reference proteome</keyword>
<gene>
    <name evidence="1" type="ORF">CAEBREN_02492</name>
</gene>
<dbReference type="AlphaFoldDB" id="G0PDV1"/>
<dbReference type="HOGENOM" id="CLU_834784_0_0_1"/>
<organism evidence="2">
    <name type="scientific">Caenorhabditis brenneri</name>
    <name type="common">Nematode worm</name>
    <dbReference type="NCBI Taxonomy" id="135651"/>
    <lineage>
        <taxon>Eukaryota</taxon>
        <taxon>Metazoa</taxon>
        <taxon>Ecdysozoa</taxon>
        <taxon>Nematoda</taxon>
        <taxon>Chromadorea</taxon>
        <taxon>Rhabditida</taxon>
        <taxon>Rhabditina</taxon>
        <taxon>Rhabditomorpha</taxon>
        <taxon>Rhabditoidea</taxon>
        <taxon>Rhabditidae</taxon>
        <taxon>Peloderinae</taxon>
        <taxon>Caenorhabditis</taxon>
    </lineage>
</organism>
<dbReference type="Proteomes" id="UP000008068">
    <property type="component" value="Unassembled WGS sequence"/>
</dbReference>
<evidence type="ECO:0000313" key="1">
    <source>
        <dbReference type="EMBL" id="EGT52419.1"/>
    </source>
</evidence>
<reference evidence="2" key="1">
    <citation type="submission" date="2011-07" db="EMBL/GenBank/DDBJ databases">
        <authorList>
            <consortium name="Caenorhabditis brenneri Sequencing and Analysis Consortium"/>
            <person name="Wilson R.K."/>
        </authorList>
    </citation>
    <scope>NUCLEOTIDE SEQUENCE [LARGE SCALE GENOMIC DNA]</scope>
    <source>
        <strain evidence="2">PB2801</strain>
    </source>
</reference>
<dbReference type="EMBL" id="GL380292">
    <property type="protein sequence ID" value="EGT52419.1"/>
    <property type="molecule type" value="Genomic_DNA"/>
</dbReference>
<protein>
    <submittedName>
        <fullName evidence="1">Uncharacterized protein</fullName>
    </submittedName>
</protein>
<dbReference type="InParanoid" id="G0PDV1"/>
<evidence type="ECO:0000313" key="2">
    <source>
        <dbReference type="Proteomes" id="UP000008068"/>
    </source>
</evidence>
<name>G0PDV1_CAEBE</name>
<accession>G0PDV1</accession>
<proteinExistence type="predicted"/>
<sequence>MYVGCQGELIRHKLERQRRERIEQCPEMQEVMPFCLDVTPAEPLKVPSKGFLEVKITNNTANPHTLDITFDSFFFNLNHTFQLRKHWRGYSISADCGYDHLDPKQSVTLKIGFSNKIASKDRTNYKHSRPEGFLRILHFEDDKWPMREPIVPPGRITETRVFELELEKEPKKYKELKEQFEKIKKDQERRVRWGQELEIRDGLVFKICKTVEGDVVESVAPDEQVKAWQVLDIPDDLEKIDGMTDEEVTKWRKERMEKIQIVFEKLGVYWRERKSTITDILKDMEKQVAEKERIVENGKKANLIFEKSKESKVKKVEKSKVEKPKSEAIPPKK</sequence>